<sequence>YNMQADSQNMSQGESSQVNANHSGSCDSQGLTSQGYAQILQMLKNAQTTSIANTT</sequence>
<name>A0ABS8SBV4_DATST</name>
<evidence type="ECO:0000313" key="2">
    <source>
        <dbReference type="EMBL" id="MCD7456298.1"/>
    </source>
</evidence>
<accession>A0ABS8SBV4</accession>
<dbReference type="Proteomes" id="UP000823775">
    <property type="component" value="Unassembled WGS sequence"/>
</dbReference>
<organism evidence="2 3">
    <name type="scientific">Datura stramonium</name>
    <name type="common">Jimsonweed</name>
    <name type="synonym">Common thornapple</name>
    <dbReference type="NCBI Taxonomy" id="4076"/>
    <lineage>
        <taxon>Eukaryota</taxon>
        <taxon>Viridiplantae</taxon>
        <taxon>Streptophyta</taxon>
        <taxon>Embryophyta</taxon>
        <taxon>Tracheophyta</taxon>
        <taxon>Spermatophyta</taxon>
        <taxon>Magnoliopsida</taxon>
        <taxon>eudicotyledons</taxon>
        <taxon>Gunneridae</taxon>
        <taxon>Pentapetalae</taxon>
        <taxon>asterids</taxon>
        <taxon>lamiids</taxon>
        <taxon>Solanales</taxon>
        <taxon>Solanaceae</taxon>
        <taxon>Solanoideae</taxon>
        <taxon>Datureae</taxon>
        <taxon>Datura</taxon>
    </lineage>
</organism>
<dbReference type="EMBL" id="JACEIK010000393">
    <property type="protein sequence ID" value="MCD7456298.1"/>
    <property type="molecule type" value="Genomic_DNA"/>
</dbReference>
<proteinExistence type="predicted"/>
<reference evidence="2 3" key="1">
    <citation type="journal article" date="2021" name="BMC Genomics">
        <title>Datura genome reveals duplications of psychoactive alkaloid biosynthetic genes and high mutation rate following tissue culture.</title>
        <authorList>
            <person name="Rajewski A."/>
            <person name="Carter-House D."/>
            <person name="Stajich J."/>
            <person name="Litt A."/>
        </authorList>
    </citation>
    <scope>NUCLEOTIDE SEQUENCE [LARGE SCALE GENOMIC DNA]</scope>
    <source>
        <strain evidence="2">AR-01</strain>
    </source>
</reference>
<keyword evidence="3" id="KW-1185">Reference proteome</keyword>
<gene>
    <name evidence="2" type="ORF">HAX54_031175</name>
</gene>
<evidence type="ECO:0000256" key="1">
    <source>
        <dbReference type="SAM" id="MobiDB-lite"/>
    </source>
</evidence>
<feature type="non-terminal residue" evidence="2">
    <location>
        <position position="55"/>
    </location>
</feature>
<evidence type="ECO:0000313" key="3">
    <source>
        <dbReference type="Proteomes" id="UP000823775"/>
    </source>
</evidence>
<protein>
    <submittedName>
        <fullName evidence="2">Uncharacterized protein</fullName>
    </submittedName>
</protein>
<feature type="region of interest" description="Disordered" evidence="1">
    <location>
        <begin position="1"/>
        <end position="31"/>
    </location>
</feature>
<comment type="caution">
    <text evidence="2">The sequence shown here is derived from an EMBL/GenBank/DDBJ whole genome shotgun (WGS) entry which is preliminary data.</text>
</comment>
<feature type="non-terminal residue" evidence="2">
    <location>
        <position position="1"/>
    </location>
</feature>